<dbReference type="CDD" id="cd06171">
    <property type="entry name" value="Sigma70_r4"/>
    <property type="match status" value="1"/>
</dbReference>
<keyword evidence="5" id="KW-0804">Transcription</keyword>
<evidence type="ECO:0000259" key="6">
    <source>
        <dbReference type="Pfam" id="PF04542"/>
    </source>
</evidence>
<feature type="domain" description="RNA polymerase sigma-70 region 2" evidence="6">
    <location>
        <begin position="10"/>
        <end position="74"/>
    </location>
</feature>
<evidence type="ECO:0000259" key="7">
    <source>
        <dbReference type="Pfam" id="PF04545"/>
    </source>
</evidence>
<dbReference type="InterPro" id="IPR007627">
    <property type="entry name" value="RNA_pol_sigma70_r2"/>
</dbReference>
<reference evidence="8 9" key="1">
    <citation type="submission" date="2020-12" db="EMBL/GenBank/DDBJ databases">
        <title>YIM B01967 draft genome.</title>
        <authorList>
            <person name="Yan X."/>
        </authorList>
    </citation>
    <scope>NUCLEOTIDE SEQUENCE [LARGE SCALE GENOMIC DNA]</scope>
    <source>
        <strain evidence="8 9">YIM B01967</strain>
    </source>
</reference>
<evidence type="ECO:0000313" key="9">
    <source>
        <dbReference type="Proteomes" id="UP000618943"/>
    </source>
</evidence>
<accession>A0ABS1H5Y1</accession>
<gene>
    <name evidence="8" type="ORF">JFL43_08025</name>
</gene>
<dbReference type="InterPro" id="IPR014284">
    <property type="entry name" value="RNA_pol_sigma-70_dom"/>
</dbReference>
<dbReference type="SUPFAM" id="SSF88659">
    <property type="entry name" value="Sigma3 and sigma4 domains of RNA polymerase sigma factors"/>
    <property type="match status" value="1"/>
</dbReference>
<keyword evidence="4" id="KW-0238">DNA-binding</keyword>
<dbReference type="PANTHER" id="PTHR43133:SF51">
    <property type="entry name" value="RNA POLYMERASE SIGMA FACTOR"/>
    <property type="match status" value="1"/>
</dbReference>
<dbReference type="InterPro" id="IPR039425">
    <property type="entry name" value="RNA_pol_sigma-70-like"/>
</dbReference>
<comment type="caution">
    <text evidence="8">The sequence shown here is derived from an EMBL/GenBank/DDBJ whole genome shotgun (WGS) entry which is preliminary data.</text>
</comment>
<dbReference type="Pfam" id="PF04542">
    <property type="entry name" value="Sigma70_r2"/>
    <property type="match status" value="1"/>
</dbReference>
<dbReference type="Gene3D" id="1.10.1740.10">
    <property type="match status" value="1"/>
</dbReference>
<keyword evidence="9" id="KW-1185">Reference proteome</keyword>
<dbReference type="SUPFAM" id="SSF88946">
    <property type="entry name" value="Sigma2 domain of RNA polymerase sigma factors"/>
    <property type="match status" value="1"/>
</dbReference>
<comment type="similarity">
    <text evidence="1">Belongs to the sigma-70 factor family. ECF subfamily.</text>
</comment>
<dbReference type="NCBIfam" id="TIGR02937">
    <property type="entry name" value="sigma70-ECF"/>
    <property type="match status" value="1"/>
</dbReference>
<keyword evidence="2" id="KW-0805">Transcription regulation</keyword>
<evidence type="ECO:0000313" key="8">
    <source>
        <dbReference type="EMBL" id="MBK3494806.1"/>
    </source>
</evidence>
<evidence type="ECO:0000256" key="2">
    <source>
        <dbReference type="ARBA" id="ARBA00023015"/>
    </source>
</evidence>
<keyword evidence="3" id="KW-0731">Sigma factor</keyword>
<dbReference type="Proteomes" id="UP000618943">
    <property type="component" value="Unassembled WGS sequence"/>
</dbReference>
<proteinExistence type="inferred from homology"/>
<feature type="domain" description="RNA polymerase sigma-70 region 4" evidence="7">
    <location>
        <begin position="108"/>
        <end position="156"/>
    </location>
</feature>
<name>A0ABS1H5Y1_9BACL</name>
<evidence type="ECO:0000256" key="4">
    <source>
        <dbReference type="ARBA" id="ARBA00023125"/>
    </source>
</evidence>
<protein>
    <submittedName>
        <fullName evidence="8">Sigma-70 family RNA polymerase sigma factor</fullName>
    </submittedName>
</protein>
<evidence type="ECO:0000256" key="1">
    <source>
        <dbReference type="ARBA" id="ARBA00010641"/>
    </source>
</evidence>
<dbReference type="PANTHER" id="PTHR43133">
    <property type="entry name" value="RNA POLYMERASE ECF-TYPE SIGMA FACTO"/>
    <property type="match status" value="1"/>
</dbReference>
<organism evidence="8 9">
    <name type="scientific">Viridibacillus soli</name>
    <dbReference type="NCBI Taxonomy" id="2798301"/>
    <lineage>
        <taxon>Bacteria</taxon>
        <taxon>Bacillati</taxon>
        <taxon>Bacillota</taxon>
        <taxon>Bacilli</taxon>
        <taxon>Bacillales</taxon>
        <taxon>Caryophanaceae</taxon>
        <taxon>Viridibacillus</taxon>
    </lineage>
</organism>
<dbReference type="InterPro" id="IPR013325">
    <property type="entry name" value="RNA_pol_sigma_r2"/>
</dbReference>
<dbReference type="InterPro" id="IPR007630">
    <property type="entry name" value="RNA_pol_sigma70_r4"/>
</dbReference>
<dbReference type="RefSeq" id="WP_200748615.1">
    <property type="nucleotide sequence ID" value="NZ_JAEOAH010000007.1"/>
</dbReference>
<sequence length="166" mass="19633">MDQFDIVLSQFEPMITSVMNRCRIYRNHEQYRQAARIGLWHAWTKYDHGRGDFAPYAYRCIQGAVLDELKKEMRNEERSVPSESDILEVLTTNQHVEKPDTHILDDILEELPPKDLQLLILVYIEGYTLEELADMEGITKGGIKKRKDRIMRKIREKKMLKGKRIK</sequence>
<dbReference type="Pfam" id="PF04545">
    <property type="entry name" value="Sigma70_r4"/>
    <property type="match status" value="1"/>
</dbReference>
<dbReference type="Gene3D" id="1.10.10.10">
    <property type="entry name" value="Winged helix-like DNA-binding domain superfamily/Winged helix DNA-binding domain"/>
    <property type="match status" value="1"/>
</dbReference>
<dbReference type="InterPro" id="IPR013324">
    <property type="entry name" value="RNA_pol_sigma_r3/r4-like"/>
</dbReference>
<dbReference type="InterPro" id="IPR036388">
    <property type="entry name" value="WH-like_DNA-bd_sf"/>
</dbReference>
<evidence type="ECO:0000256" key="5">
    <source>
        <dbReference type="ARBA" id="ARBA00023163"/>
    </source>
</evidence>
<evidence type="ECO:0000256" key="3">
    <source>
        <dbReference type="ARBA" id="ARBA00023082"/>
    </source>
</evidence>
<dbReference type="EMBL" id="JAEOAH010000007">
    <property type="protein sequence ID" value="MBK3494806.1"/>
    <property type="molecule type" value="Genomic_DNA"/>
</dbReference>